<keyword evidence="3" id="KW-1185">Reference proteome</keyword>
<dbReference type="PANTHER" id="PTHR10412">
    <property type="entry name" value="MANNOSYL-OLIGOSACCHARIDE GLUCOSIDASE"/>
    <property type="match status" value="1"/>
</dbReference>
<reference evidence="2" key="1">
    <citation type="submission" date="2022-08" db="EMBL/GenBank/DDBJ databases">
        <title>Draft genome sequencing of Roseisolibacter agri AW1220.</title>
        <authorList>
            <person name="Tobiishi Y."/>
            <person name="Tonouchi A."/>
        </authorList>
    </citation>
    <scope>NUCLEOTIDE SEQUENCE</scope>
    <source>
        <strain evidence="2">AW1220</strain>
    </source>
</reference>
<evidence type="ECO:0000313" key="3">
    <source>
        <dbReference type="Proteomes" id="UP001161325"/>
    </source>
</evidence>
<dbReference type="GO" id="GO:0009311">
    <property type="term" value="P:oligosaccharide metabolic process"/>
    <property type="evidence" value="ECO:0007669"/>
    <property type="project" value="InterPro"/>
</dbReference>
<dbReference type="InterPro" id="IPR054491">
    <property type="entry name" value="MGH1-like_GH"/>
</dbReference>
<dbReference type="AlphaFoldDB" id="A0AA37V2H5"/>
<feature type="domain" description="Mannosylglycerate hydrolase MGH1-like glycoside hydrolase" evidence="1">
    <location>
        <begin position="700"/>
        <end position="870"/>
    </location>
</feature>
<dbReference type="Pfam" id="PF22422">
    <property type="entry name" value="MGH1-like_GH"/>
    <property type="match status" value="2"/>
</dbReference>
<evidence type="ECO:0000259" key="1">
    <source>
        <dbReference type="Pfam" id="PF22422"/>
    </source>
</evidence>
<dbReference type="PANTHER" id="PTHR10412:SF10">
    <property type="entry name" value="GLYCOSYL HYDROLASE FAMILY 63 C-TERMINAL DOMAIN-CONTAINING PROTEIN"/>
    <property type="match status" value="1"/>
</dbReference>
<dbReference type="RefSeq" id="WP_284352250.1">
    <property type="nucleotide sequence ID" value="NZ_BRXS01000007.1"/>
</dbReference>
<protein>
    <submittedName>
        <fullName evidence="2">Glucosidase</fullName>
    </submittedName>
</protein>
<dbReference type="GO" id="GO:0004573">
    <property type="term" value="F:Glc3Man9GlcNAc2 oligosaccharide glucosidase activity"/>
    <property type="evidence" value="ECO:0007669"/>
    <property type="project" value="InterPro"/>
</dbReference>
<accession>A0AA37V2H5</accession>
<dbReference type="Gene3D" id="1.50.10.10">
    <property type="match status" value="1"/>
</dbReference>
<dbReference type="InterPro" id="IPR012341">
    <property type="entry name" value="6hp_glycosidase-like_sf"/>
</dbReference>
<gene>
    <name evidence="2" type="ORF">rosag_43330</name>
</gene>
<sequence length="914" mass="103265">MRTAEDDRLDEDAQRVRNWKRWGPYLPARQWATVREDYSPDGKCWEYFPHDHARSRAYRWGEDGLLGFCDRQCRLCFGLALWNERDPILKERLFGLTGPEGNHGEDVKECYWYLDATPTHAYMRALYKYPQHAFPYTELVRENARRGRHEPEYELADTGAFDESRYWDVQVEYAKAGPDDLAIRITAANRGPDAATLHLLPTLWFRNTWAWGRTGEGYWPRPGLRATAPGIVTTDHASLGRHVLAVGAGPDGAAPALLFTENETNTARLFGVPNATPWVKDAFHAYVVHGDRDAVNPSRTGTKCAAHHVLHVAAGGEATVRLRLRGDGDTDAGDVDAFVDATCDARRVEANAFHAARAPAAATDEERRVQRQAYAGLLWSKQFFHLAVGEWLEGDPAHPAPAAERRRVRNGDWGHLYNRDVLMVPDTWEYPWYAAWDLAFHTVAVGGVDVALAKEQLLLLLREWYMHPNGQVPAYEFAFGDVNPPVHAWACWRVYKMSGPRGARDRGFLERAFHKLLINFTWWVNRKDEEGNHLFSGGFLGLDNIGVFDRSKPLPLMGRLEQADGTAWMAFYCSTMLAIALELAQENPAYEDVASKCFEHFVAIADAMNTFGQDGLWDERDGFYYDEIHVGSTEIPLRLRSMVGVIPLFACEILDDALMERLPRFARRTNWFLANRPALARHVSSMAPVGASAHPLRLLAIAPRERLVRVLRYLLDEDEFLSPYGVRSLSRFHAAHPFVLQAGGQEHRVEYAPGESPTGLFGGNSNWRGPVWMPMNYLLIEALERYHHFFGDDLTVECPTGSGRYLTLLEVARELGRRLTSLFLPDASGVRPALAADRRFAQDPHWRDLVLFHEYFHGDDGRGLGASHQTGWTALVARLVADVAAAREGEEMRHTTMWPTAHPPRAAVSRAADR</sequence>
<dbReference type="Proteomes" id="UP001161325">
    <property type="component" value="Unassembled WGS sequence"/>
</dbReference>
<proteinExistence type="predicted"/>
<organism evidence="2 3">
    <name type="scientific">Roseisolibacter agri</name>
    <dbReference type="NCBI Taxonomy" id="2014610"/>
    <lineage>
        <taxon>Bacteria</taxon>
        <taxon>Pseudomonadati</taxon>
        <taxon>Gemmatimonadota</taxon>
        <taxon>Gemmatimonadia</taxon>
        <taxon>Gemmatimonadales</taxon>
        <taxon>Gemmatimonadaceae</taxon>
        <taxon>Roseisolibacter</taxon>
    </lineage>
</organism>
<name>A0AA37V2H5_9BACT</name>
<dbReference type="InterPro" id="IPR008928">
    <property type="entry name" value="6-hairpin_glycosidase_sf"/>
</dbReference>
<feature type="domain" description="Mannosylglycerate hydrolase MGH1-like glycoside hydrolase" evidence="1">
    <location>
        <begin position="430"/>
        <end position="674"/>
    </location>
</feature>
<dbReference type="InterPro" id="IPR004888">
    <property type="entry name" value="Glycoside_hydrolase_63"/>
</dbReference>
<dbReference type="EMBL" id="BRXS01000007">
    <property type="protein sequence ID" value="GLC27820.1"/>
    <property type="molecule type" value="Genomic_DNA"/>
</dbReference>
<comment type="caution">
    <text evidence="2">The sequence shown here is derived from an EMBL/GenBank/DDBJ whole genome shotgun (WGS) entry which is preliminary data.</text>
</comment>
<evidence type="ECO:0000313" key="2">
    <source>
        <dbReference type="EMBL" id="GLC27820.1"/>
    </source>
</evidence>
<dbReference type="SUPFAM" id="SSF48208">
    <property type="entry name" value="Six-hairpin glycosidases"/>
    <property type="match status" value="1"/>
</dbReference>